<feature type="non-terminal residue" evidence="1">
    <location>
        <position position="1"/>
    </location>
</feature>
<organism evidence="1 2">
    <name type="scientific">Rotaria magnacalcarata</name>
    <dbReference type="NCBI Taxonomy" id="392030"/>
    <lineage>
        <taxon>Eukaryota</taxon>
        <taxon>Metazoa</taxon>
        <taxon>Spiralia</taxon>
        <taxon>Gnathifera</taxon>
        <taxon>Rotifera</taxon>
        <taxon>Eurotatoria</taxon>
        <taxon>Bdelloidea</taxon>
        <taxon>Philodinida</taxon>
        <taxon>Philodinidae</taxon>
        <taxon>Rotaria</taxon>
    </lineage>
</organism>
<reference evidence="1" key="1">
    <citation type="submission" date="2021-02" db="EMBL/GenBank/DDBJ databases">
        <authorList>
            <person name="Nowell W R."/>
        </authorList>
    </citation>
    <scope>NUCLEOTIDE SEQUENCE</scope>
</reference>
<evidence type="ECO:0000313" key="1">
    <source>
        <dbReference type="EMBL" id="CAF4423294.1"/>
    </source>
</evidence>
<name>A0A820QIB7_9BILA</name>
<dbReference type="EMBL" id="CAJOBF010032246">
    <property type="protein sequence ID" value="CAF4423294.1"/>
    <property type="molecule type" value="Genomic_DNA"/>
</dbReference>
<gene>
    <name evidence="1" type="ORF">UXM345_LOCUS38803</name>
</gene>
<comment type="caution">
    <text evidence="1">The sequence shown here is derived from an EMBL/GenBank/DDBJ whole genome shotgun (WGS) entry which is preliminary data.</text>
</comment>
<protein>
    <submittedName>
        <fullName evidence="1">Uncharacterized protein</fullName>
    </submittedName>
</protein>
<sequence>MKGNLTNIDANKQGIPIKKYL</sequence>
<accession>A0A820QIB7</accession>
<evidence type="ECO:0000313" key="2">
    <source>
        <dbReference type="Proteomes" id="UP000663842"/>
    </source>
</evidence>
<dbReference type="AlphaFoldDB" id="A0A820QIB7"/>
<proteinExistence type="predicted"/>
<dbReference type="Proteomes" id="UP000663842">
    <property type="component" value="Unassembled WGS sequence"/>
</dbReference>
<feature type="non-terminal residue" evidence="1">
    <location>
        <position position="21"/>
    </location>
</feature>